<protein>
    <recommendedName>
        <fullName evidence="6">BRCA1-associated ATM activator 1</fullName>
    </recommendedName>
</protein>
<dbReference type="GO" id="GO:0005737">
    <property type="term" value="C:cytoplasm"/>
    <property type="evidence" value="ECO:0007669"/>
    <property type="project" value="UniProtKB-SubCell"/>
</dbReference>
<evidence type="ECO:0008006" key="6">
    <source>
        <dbReference type="Google" id="ProtNLM"/>
    </source>
</evidence>
<dbReference type="Proteomes" id="UP000593565">
    <property type="component" value="Unassembled WGS sequence"/>
</dbReference>
<comment type="caution">
    <text evidence="4">The sequence shown here is derived from an EMBL/GenBank/DDBJ whole genome shotgun (WGS) entry which is preliminary data.</text>
</comment>
<sequence length="871" mass="97967">MNLFDSFSAALVLSLATRKRRRGSSKRNKLVDPSYVGYLRHQAMDSDCLNLLPSVCEVLADSRLLLHDDTSLEKLLDYFTELIMQNDAQYLVRYQPYLLQFLQSVTELRTVDPSVFSFSLKLAGLLAGKEHSFTLLEERGILEYMFQPDSWHMLDLWKNSSVRYGWLQGLWNMLQHPQSINFFCRSGFIKLVLHLRNDNGLFITSLTGQILAHIFNTIMPEVLSNSNNSEAPNRCPVNSEFVSVTEEVMTHVAASLASQEQAVIVPALRLLATILTQCTEPLKKMFWNHVVGPLELLANVQDDSFTLPIVAVLQAVARSPVLIQPDCRVETLMDIMLFSRSATESVQCAAVILQMEDCPKVLKQKATDVILLPLLCATGSPLQLHEPDKLNGHVSRLEKQLTQKAFSVCLLTQSMSSIAEHVCKKSLSDIPVQLIASAVIKLLKICTGHCPFTLEAGTFPHLIGCYKVQQCSIDLLGGLTVYAESMDLIEEAFVVLLQYLQCPDSHATVLKKTHQATLKWLSICSPSSDLWKSVIHELFQLMKKHVCDARWEVRDSTLEFITQLTANLKGNSEYTETLHSSGMISALFTSLSDLEGYVQASAMAALGEAVTTFDVGSNVQEKAVTHLLSILSQDTQSFPHRAAVKVFTEWMKSPQCCTALEQSISSVLLLGGNDLDWEVKVHTLELADVLMDRSLNQCPCHFQKISRSAESKCIMQELTKLKEFGVFEFLFKCLSDCDRPVSQKACSLLLKLRTLMREITTTDHKVLTLEMCKYSWNEEMLHRYHKNRDAIEINCVKNGDKASCREMDSADSLDGSPKETDLCQILELLDLEKMHHTLSLSSDHVINSPQSLMEDILFMTRESEENLVDCY</sequence>
<dbReference type="InterPro" id="IPR038904">
    <property type="entry name" value="BRAT1"/>
</dbReference>
<keyword evidence="5" id="KW-1185">Reference proteome</keyword>
<dbReference type="GO" id="GO:0006974">
    <property type="term" value="P:DNA damage response"/>
    <property type="evidence" value="ECO:0007669"/>
    <property type="project" value="InterPro"/>
</dbReference>
<dbReference type="PANTHER" id="PTHR21331">
    <property type="entry name" value="BRCA1-ASSOCIATED ATM ACTIVATOR 1"/>
    <property type="match status" value="1"/>
</dbReference>
<dbReference type="GO" id="GO:0008283">
    <property type="term" value="P:cell population proliferation"/>
    <property type="evidence" value="ECO:0007669"/>
    <property type="project" value="InterPro"/>
</dbReference>
<evidence type="ECO:0000256" key="1">
    <source>
        <dbReference type="ARBA" id="ARBA00004496"/>
    </source>
</evidence>
<accession>A0A7J5ZWV9</accession>
<name>A0A7J5ZWV9_AMEME</name>
<keyword evidence="2" id="KW-0963">Cytoplasm</keyword>
<evidence type="ECO:0000313" key="4">
    <source>
        <dbReference type="EMBL" id="KAF4075010.1"/>
    </source>
</evidence>
<evidence type="ECO:0000256" key="2">
    <source>
        <dbReference type="ARBA" id="ARBA00022490"/>
    </source>
</evidence>
<evidence type="ECO:0000313" key="5">
    <source>
        <dbReference type="Proteomes" id="UP000593565"/>
    </source>
</evidence>
<dbReference type="AlphaFoldDB" id="A0A7J5ZWV9"/>
<dbReference type="InterPro" id="IPR011989">
    <property type="entry name" value="ARM-like"/>
</dbReference>
<comment type="subcellular location">
    <subcellularLocation>
        <location evidence="1">Cytoplasm</location>
    </subcellularLocation>
</comment>
<organism evidence="4 5">
    <name type="scientific">Ameiurus melas</name>
    <name type="common">Black bullhead</name>
    <name type="synonym">Silurus melas</name>
    <dbReference type="NCBI Taxonomy" id="219545"/>
    <lineage>
        <taxon>Eukaryota</taxon>
        <taxon>Metazoa</taxon>
        <taxon>Chordata</taxon>
        <taxon>Craniata</taxon>
        <taxon>Vertebrata</taxon>
        <taxon>Euteleostomi</taxon>
        <taxon>Actinopterygii</taxon>
        <taxon>Neopterygii</taxon>
        <taxon>Teleostei</taxon>
        <taxon>Ostariophysi</taxon>
        <taxon>Siluriformes</taxon>
        <taxon>Ictaluridae</taxon>
        <taxon>Ameiurus</taxon>
    </lineage>
</organism>
<comment type="similarity">
    <text evidence="3">Belongs to the BRAT1 family.</text>
</comment>
<gene>
    <name evidence="4" type="ORF">AMELA_G00229790</name>
</gene>
<dbReference type="SUPFAM" id="SSF48371">
    <property type="entry name" value="ARM repeat"/>
    <property type="match status" value="1"/>
</dbReference>
<dbReference type="InterPro" id="IPR016024">
    <property type="entry name" value="ARM-type_fold"/>
</dbReference>
<dbReference type="GO" id="GO:0005634">
    <property type="term" value="C:nucleus"/>
    <property type="evidence" value="ECO:0007669"/>
    <property type="project" value="TreeGrafter"/>
</dbReference>
<reference evidence="4 5" key="1">
    <citation type="submission" date="2020-02" db="EMBL/GenBank/DDBJ databases">
        <title>A chromosome-scale genome assembly of the black bullhead catfish (Ameiurus melas).</title>
        <authorList>
            <person name="Wen M."/>
            <person name="Zham M."/>
            <person name="Cabau C."/>
            <person name="Klopp C."/>
            <person name="Donnadieu C."/>
            <person name="Roques C."/>
            <person name="Bouchez O."/>
            <person name="Lampietro C."/>
            <person name="Jouanno E."/>
            <person name="Herpin A."/>
            <person name="Louis A."/>
            <person name="Berthelot C."/>
            <person name="Parey E."/>
            <person name="Roest-Crollius H."/>
            <person name="Braasch I."/>
            <person name="Postlethwait J."/>
            <person name="Robinson-Rechavi M."/>
            <person name="Echchiki A."/>
            <person name="Begum T."/>
            <person name="Montfort J."/>
            <person name="Schartl M."/>
            <person name="Bobe J."/>
            <person name="Guiguen Y."/>
        </authorList>
    </citation>
    <scope>NUCLEOTIDE SEQUENCE [LARGE SCALE GENOMIC DNA]</scope>
    <source>
        <strain evidence="4">M_S1</strain>
        <tissue evidence="4">Blood</tissue>
    </source>
</reference>
<dbReference type="PANTHER" id="PTHR21331:SF2">
    <property type="entry name" value="BRCA1-ASSOCIATED ATM ACTIVATOR 1"/>
    <property type="match status" value="1"/>
</dbReference>
<dbReference type="Gene3D" id="1.25.10.10">
    <property type="entry name" value="Leucine-rich Repeat Variant"/>
    <property type="match status" value="1"/>
</dbReference>
<proteinExistence type="inferred from homology"/>
<evidence type="ECO:0000256" key="3">
    <source>
        <dbReference type="ARBA" id="ARBA00061308"/>
    </source>
</evidence>
<dbReference type="EMBL" id="JAAGNN010000021">
    <property type="protein sequence ID" value="KAF4075010.1"/>
    <property type="molecule type" value="Genomic_DNA"/>
</dbReference>